<dbReference type="InterPro" id="IPR043519">
    <property type="entry name" value="NT_sf"/>
</dbReference>
<organism evidence="1 2">
    <name type="scientific">Niabella ginsengisoli</name>
    <dbReference type="NCBI Taxonomy" id="522298"/>
    <lineage>
        <taxon>Bacteria</taxon>
        <taxon>Pseudomonadati</taxon>
        <taxon>Bacteroidota</taxon>
        <taxon>Chitinophagia</taxon>
        <taxon>Chitinophagales</taxon>
        <taxon>Chitinophagaceae</taxon>
        <taxon>Niabella</taxon>
    </lineage>
</organism>
<dbReference type="SUPFAM" id="SSF81301">
    <property type="entry name" value="Nucleotidyltransferase"/>
    <property type="match status" value="1"/>
</dbReference>
<comment type="caution">
    <text evidence="1">The sequence shown here is derived from an EMBL/GenBank/DDBJ whole genome shotgun (WGS) entry which is preliminary data.</text>
</comment>
<accession>A0ABS9SFD3</accession>
<sequence>MKYIMVGGVATNLNGYQRSTEDVDVWLKDTKANRENFRKAFEDYTGENYAMINNMQIVPGWTYFYLNNGYRLDLLTEMKGLEGFSFEKCLELAGVADIDGVEIPFLHINHLLANKRAVNRPKDQIDVIYLEKIKKYRKKISLKTTRLKGSC</sequence>
<proteinExistence type="predicted"/>
<gene>
    <name evidence="1" type="ORF">MKP09_02480</name>
</gene>
<evidence type="ECO:0000313" key="2">
    <source>
        <dbReference type="Proteomes" id="UP001202248"/>
    </source>
</evidence>
<dbReference type="EMBL" id="JAKWBL010000001">
    <property type="protein sequence ID" value="MCH5596869.1"/>
    <property type="molecule type" value="Genomic_DNA"/>
</dbReference>
<reference evidence="1 2" key="1">
    <citation type="submission" date="2022-02" db="EMBL/GenBank/DDBJ databases">
        <authorList>
            <person name="Min J."/>
        </authorList>
    </citation>
    <scope>NUCLEOTIDE SEQUENCE [LARGE SCALE GENOMIC DNA]</scope>
    <source>
        <strain evidence="1 2">GR10-1</strain>
    </source>
</reference>
<evidence type="ECO:0000313" key="1">
    <source>
        <dbReference type="EMBL" id="MCH5596869.1"/>
    </source>
</evidence>
<keyword evidence="2" id="KW-1185">Reference proteome</keyword>
<dbReference type="Proteomes" id="UP001202248">
    <property type="component" value="Unassembled WGS sequence"/>
</dbReference>
<dbReference type="Gene3D" id="3.30.460.40">
    <property type="match status" value="1"/>
</dbReference>
<name>A0ABS9SFD3_9BACT</name>
<protein>
    <recommendedName>
        <fullName evidence="3">Nucleotidyltransferase family protein</fullName>
    </recommendedName>
</protein>
<evidence type="ECO:0008006" key="3">
    <source>
        <dbReference type="Google" id="ProtNLM"/>
    </source>
</evidence>